<dbReference type="InterPro" id="IPR000772">
    <property type="entry name" value="Ricin_B_lectin"/>
</dbReference>
<dbReference type="RefSeq" id="WP_329395099.1">
    <property type="nucleotide sequence ID" value="NZ_CP109019.1"/>
</dbReference>
<dbReference type="EMBL" id="CP109019">
    <property type="protein sequence ID" value="WUT81046.1"/>
    <property type="molecule type" value="Genomic_DNA"/>
</dbReference>
<dbReference type="Proteomes" id="UP001432060">
    <property type="component" value="Chromosome"/>
</dbReference>
<feature type="domain" description="Ricin B lectin" evidence="2">
    <location>
        <begin position="70"/>
        <end position="208"/>
    </location>
</feature>
<feature type="chain" id="PRO_5046252595" evidence="1">
    <location>
        <begin position="30"/>
        <end position="208"/>
    </location>
</feature>
<feature type="signal peptide" evidence="1">
    <location>
        <begin position="1"/>
        <end position="29"/>
    </location>
</feature>
<reference evidence="3" key="1">
    <citation type="submission" date="2022-10" db="EMBL/GenBank/DDBJ databases">
        <title>The complete genomes of actinobacterial strains from the NBC collection.</title>
        <authorList>
            <person name="Joergensen T.S."/>
            <person name="Alvarez Arevalo M."/>
            <person name="Sterndorff E.B."/>
            <person name="Faurdal D."/>
            <person name="Vuksanovic O."/>
            <person name="Mourched A.-S."/>
            <person name="Charusanti P."/>
            <person name="Shaw S."/>
            <person name="Blin K."/>
            <person name="Weber T."/>
        </authorList>
    </citation>
    <scope>NUCLEOTIDE SEQUENCE</scope>
    <source>
        <strain evidence="3">NBC_00668</strain>
    </source>
</reference>
<evidence type="ECO:0000313" key="4">
    <source>
        <dbReference type="Proteomes" id="UP001432060"/>
    </source>
</evidence>
<name>A0ABZ1XC09_9ACTN</name>
<dbReference type="Pfam" id="PF00652">
    <property type="entry name" value="Ricin_B_lectin"/>
    <property type="match status" value="1"/>
</dbReference>
<sequence length="208" mass="22770">MNSYTTIGTLAAAGVMAASLLGGTSVASAGASAAPRGTAQAQPAGHEISMAEFVARFGPKDPKAQARLLASGFTIRNQHSRKCLDADPGQSWDGGQVYLWECNGAEWQRWTYGQDDDRLAFGAYDGRVLDAVLRNTNGSAITRYRWRGWSDGGEWNQQWKFSSTGEIKSAWNGRCLDGDPAQSAPGTNPQRTWLWDCNGEDWQKWEFV</sequence>
<accession>A0ABZ1XC09</accession>
<keyword evidence="1" id="KW-0732">Signal</keyword>
<evidence type="ECO:0000256" key="1">
    <source>
        <dbReference type="SAM" id="SignalP"/>
    </source>
</evidence>
<evidence type="ECO:0000313" key="3">
    <source>
        <dbReference type="EMBL" id="WUT81046.1"/>
    </source>
</evidence>
<organism evidence="3 4">
    <name type="scientific">Streptomyces melanogenes</name>
    <dbReference type="NCBI Taxonomy" id="67326"/>
    <lineage>
        <taxon>Bacteria</taxon>
        <taxon>Bacillati</taxon>
        <taxon>Actinomycetota</taxon>
        <taxon>Actinomycetes</taxon>
        <taxon>Kitasatosporales</taxon>
        <taxon>Streptomycetaceae</taxon>
        <taxon>Streptomyces</taxon>
    </lineage>
</organism>
<keyword evidence="4" id="KW-1185">Reference proteome</keyword>
<dbReference type="SMART" id="SM00458">
    <property type="entry name" value="RICIN"/>
    <property type="match status" value="1"/>
</dbReference>
<dbReference type="SUPFAM" id="SSF50370">
    <property type="entry name" value="Ricin B-like lectins"/>
    <property type="match status" value="1"/>
</dbReference>
<dbReference type="Gene3D" id="2.80.10.50">
    <property type="match status" value="1"/>
</dbReference>
<evidence type="ECO:0000259" key="2">
    <source>
        <dbReference type="SMART" id="SM00458"/>
    </source>
</evidence>
<dbReference type="CDD" id="cd00161">
    <property type="entry name" value="beta-trefoil_Ricin-like"/>
    <property type="match status" value="1"/>
</dbReference>
<dbReference type="PROSITE" id="PS50231">
    <property type="entry name" value="RICIN_B_LECTIN"/>
    <property type="match status" value="1"/>
</dbReference>
<dbReference type="InterPro" id="IPR035992">
    <property type="entry name" value="Ricin_B-like_lectins"/>
</dbReference>
<protein>
    <submittedName>
        <fullName evidence="3">RICIN domain-containing protein</fullName>
    </submittedName>
</protein>
<proteinExistence type="predicted"/>
<gene>
    <name evidence="3" type="ORF">OG515_02015</name>
</gene>